<name>B9TIK2_RICCO</name>
<sequence>VLAVGDPDAVILVDQQALRPVGPLGAGVNGAPPATGVAEHARHGRHPQGALAVPVHRFDRPHQGRHRRQLADLAVGVHDQQAFRREADQQVAVVQRAQRQHPVVLERVALEADAVEAVQAVGRGQPQPAVARLRHVVDAGWGAVLVGPAGVIQVFQPDGRIQRVRRLAEQQGDDPGRHFFQ</sequence>
<evidence type="ECO:0000313" key="1">
    <source>
        <dbReference type="EMBL" id="EEF24313.1"/>
    </source>
</evidence>
<evidence type="ECO:0000313" key="2">
    <source>
        <dbReference type="Proteomes" id="UP000008311"/>
    </source>
</evidence>
<organism evidence="1 2">
    <name type="scientific">Ricinus communis</name>
    <name type="common">Castor bean</name>
    <dbReference type="NCBI Taxonomy" id="3988"/>
    <lineage>
        <taxon>Eukaryota</taxon>
        <taxon>Viridiplantae</taxon>
        <taxon>Streptophyta</taxon>
        <taxon>Embryophyta</taxon>
        <taxon>Tracheophyta</taxon>
        <taxon>Spermatophyta</taxon>
        <taxon>Magnoliopsida</taxon>
        <taxon>eudicotyledons</taxon>
        <taxon>Gunneridae</taxon>
        <taxon>Pentapetalae</taxon>
        <taxon>rosids</taxon>
        <taxon>fabids</taxon>
        <taxon>Malpighiales</taxon>
        <taxon>Euphorbiaceae</taxon>
        <taxon>Acalyphoideae</taxon>
        <taxon>Acalypheae</taxon>
        <taxon>Ricinus</taxon>
    </lineage>
</organism>
<gene>
    <name evidence="1" type="ORF">RCOM_2068630</name>
</gene>
<feature type="non-terminal residue" evidence="1">
    <location>
        <position position="1"/>
    </location>
</feature>
<keyword evidence="2" id="KW-1185">Reference proteome</keyword>
<protein>
    <submittedName>
        <fullName evidence="1">Uncharacterized protein</fullName>
    </submittedName>
</protein>
<reference evidence="2" key="1">
    <citation type="journal article" date="2010" name="Nat. Biotechnol.">
        <title>Draft genome sequence of the oilseed species Ricinus communis.</title>
        <authorList>
            <person name="Chan A.P."/>
            <person name="Crabtree J."/>
            <person name="Zhao Q."/>
            <person name="Lorenzi H."/>
            <person name="Orvis J."/>
            <person name="Puiu D."/>
            <person name="Melake-Berhan A."/>
            <person name="Jones K.M."/>
            <person name="Redman J."/>
            <person name="Chen G."/>
            <person name="Cahoon E.B."/>
            <person name="Gedil M."/>
            <person name="Stanke M."/>
            <person name="Haas B.J."/>
            <person name="Wortman J.R."/>
            <person name="Fraser-Liggett C.M."/>
            <person name="Ravel J."/>
            <person name="Rabinowicz P.D."/>
        </authorList>
    </citation>
    <scope>NUCLEOTIDE SEQUENCE [LARGE SCALE GENOMIC DNA]</scope>
    <source>
        <strain evidence="2">cv. Hale</strain>
    </source>
</reference>
<dbReference type="EMBL" id="EQ982661">
    <property type="protein sequence ID" value="EEF24313.1"/>
    <property type="molecule type" value="Genomic_DNA"/>
</dbReference>
<accession>B9TIK2</accession>
<dbReference type="AlphaFoldDB" id="B9TIK2"/>
<proteinExistence type="predicted"/>
<dbReference type="Proteomes" id="UP000008311">
    <property type="component" value="Unassembled WGS sequence"/>
</dbReference>
<dbReference type="InParanoid" id="B9TIK2"/>